<accession>A0A6N7WPP5</accession>
<gene>
    <name evidence="1" type="ORF">FYJ45_26605</name>
</gene>
<reference evidence="1 2" key="1">
    <citation type="submission" date="2019-08" db="EMBL/GenBank/DDBJ databases">
        <title>In-depth cultivation of the pig gut microbiome towards novel bacterial diversity and tailored functional studies.</title>
        <authorList>
            <person name="Wylensek D."/>
            <person name="Hitch T.C.A."/>
            <person name="Clavel T."/>
        </authorList>
    </citation>
    <scope>NUCLEOTIDE SEQUENCE [LARGE SCALE GENOMIC DNA]</scope>
    <source>
        <strain evidence="1 2">WCA-389-WT-23B</strain>
    </source>
</reference>
<dbReference type="AlphaFoldDB" id="A0A6N7WPP5"/>
<evidence type="ECO:0000313" key="1">
    <source>
        <dbReference type="EMBL" id="MSS91664.1"/>
    </source>
</evidence>
<dbReference type="GeneID" id="86056571"/>
<sequence>MTATINLTAVLITLIICETLYALCKLANKDKAKATKKEEIKVLEVPAFMNQRRSTQEQRLVDYVEGQVKKGEATK</sequence>
<protein>
    <submittedName>
        <fullName evidence="1">Uncharacterized protein</fullName>
    </submittedName>
</protein>
<proteinExistence type="predicted"/>
<keyword evidence="2" id="KW-1185">Reference proteome</keyword>
<organism evidence="1 2">
    <name type="scientific">Eisenbergiella porci</name>
    <dbReference type="NCBI Taxonomy" id="2652274"/>
    <lineage>
        <taxon>Bacteria</taxon>
        <taxon>Bacillati</taxon>
        <taxon>Bacillota</taxon>
        <taxon>Clostridia</taxon>
        <taxon>Lachnospirales</taxon>
        <taxon>Lachnospiraceae</taxon>
        <taxon>Eisenbergiella</taxon>
    </lineage>
</organism>
<comment type="caution">
    <text evidence="1">The sequence shown here is derived from an EMBL/GenBank/DDBJ whole genome shotgun (WGS) entry which is preliminary data.</text>
</comment>
<evidence type="ECO:0000313" key="2">
    <source>
        <dbReference type="Proteomes" id="UP000436047"/>
    </source>
</evidence>
<name>A0A6N7WPP5_9FIRM</name>
<dbReference type="RefSeq" id="WP_154468048.1">
    <property type="nucleotide sequence ID" value="NZ_VUMI01000073.1"/>
</dbReference>
<dbReference type="Proteomes" id="UP000436047">
    <property type="component" value="Unassembled WGS sequence"/>
</dbReference>
<dbReference type="EMBL" id="VUMI01000073">
    <property type="protein sequence ID" value="MSS91664.1"/>
    <property type="molecule type" value="Genomic_DNA"/>
</dbReference>